<dbReference type="CDD" id="cd04301">
    <property type="entry name" value="NAT_SF"/>
    <property type="match status" value="1"/>
</dbReference>
<keyword evidence="3" id="KW-1185">Reference proteome</keyword>
<proteinExistence type="predicted"/>
<dbReference type="InterPro" id="IPR000182">
    <property type="entry name" value="GNAT_dom"/>
</dbReference>
<dbReference type="AlphaFoldDB" id="A0A285IA99"/>
<dbReference type="PROSITE" id="PS51186">
    <property type="entry name" value="GNAT"/>
    <property type="match status" value="1"/>
</dbReference>
<name>A0A285IA99_9GAMM</name>
<accession>A0A285IA99</accession>
<dbReference type="PANTHER" id="PTHR43792">
    <property type="entry name" value="GNAT FAMILY, PUTATIVE (AFU_ORTHOLOGUE AFUA_3G00765)-RELATED-RELATED"/>
    <property type="match status" value="1"/>
</dbReference>
<protein>
    <submittedName>
        <fullName evidence="2">Protein N-acetyltransferase, RimJ/RimL family</fullName>
    </submittedName>
</protein>
<dbReference type="GO" id="GO:0016747">
    <property type="term" value="F:acyltransferase activity, transferring groups other than amino-acyl groups"/>
    <property type="evidence" value="ECO:0007669"/>
    <property type="project" value="InterPro"/>
</dbReference>
<dbReference type="InterPro" id="IPR051531">
    <property type="entry name" value="N-acetyltransferase"/>
</dbReference>
<evidence type="ECO:0000259" key="1">
    <source>
        <dbReference type="PROSITE" id="PS51186"/>
    </source>
</evidence>
<dbReference type="SUPFAM" id="SSF55729">
    <property type="entry name" value="Acyl-CoA N-acyltransferases (Nat)"/>
    <property type="match status" value="1"/>
</dbReference>
<sequence length="161" mass="17704">MVPLTAADWPLFQALHTEADVIALCFDPPTEAELQQKFQHRLTPWHNAAEHWLCLTIILRETGQAIGVTGLCLTSGEAEVGYLLLPQFYGRGFGTESLTALVDWAKATQDIVKFKAVVTEGNVGSERVLEKAGFSLAAIIPDAHTIAGKRYADHIYYHQAV</sequence>
<dbReference type="Proteomes" id="UP000219353">
    <property type="component" value="Unassembled WGS sequence"/>
</dbReference>
<keyword evidence="2" id="KW-0808">Transferase</keyword>
<feature type="domain" description="N-acetyltransferase" evidence="1">
    <location>
        <begin position="1"/>
        <end position="161"/>
    </location>
</feature>
<evidence type="ECO:0000313" key="2">
    <source>
        <dbReference type="EMBL" id="SNY44833.1"/>
    </source>
</evidence>
<dbReference type="Pfam" id="PF13302">
    <property type="entry name" value="Acetyltransf_3"/>
    <property type="match status" value="1"/>
</dbReference>
<dbReference type="PANTHER" id="PTHR43792:SF1">
    <property type="entry name" value="N-ACETYLTRANSFERASE DOMAIN-CONTAINING PROTEIN"/>
    <property type="match status" value="1"/>
</dbReference>
<reference evidence="3" key="1">
    <citation type="submission" date="2017-09" db="EMBL/GenBank/DDBJ databases">
        <authorList>
            <person name="Varghese N."/>
            <person name="Submissions S."/>
        </authorList>
    </citation>
    <scope>NUCLEOTIDE SEQUENCE [LARGE SCALE GENOMIC DNA]</scope>
    <source>
        <strain evidence="3">CGMCC 1.12461</strain>
    </source>
</reference>
<organism evidence="2 3">
    <name type="scientific">Arsukibacterium tuosuense</name>
    <dbReference type="NCBI Taxonomy" id="1323745"/>
    <lineage>
        <taxon>Bacteria</taxon>
        <taxon>Pseudomonadati</taxon>
        <taxon>Pseudomonadota</taxon>
        <taxon>Gammaproteobacteria</taxon>
        <taxon>Chromatiales</taxon>
        <taxon>Chromatiaceae</taxon>
        <taxon>Arsukibacterium</taxon>
    </lineage>
</organism>
<dbReference type="Gene3D" id="3.40.630.30">
    <property type="match status" value="1"/>
</dbReference>
<gene>
    <name evidence="2" type="ORF">SAMN06297280_0794</name>
</gene>
<dbReference type="InterPro" id="IPR016181">
    <property type="entry name" value="Acyl_CoA_acyltransferase"/>
</dbReference>
<dbReference type="EMBL" id="OBEB01000001">
    <property type="protein sequence ID" value="SNY44833.1"/>
    <property type="molecule type" value="Genomic_DNA"/>
</dbReference>
<evidence type="ECO:0000313" key="3">
    <source>
        <dbReference type="Proteomes" id="UP000219353"/>
    </source>
</evidence>